<proteinExistence type="predicted"/>
<comment type="caution">
    <text evidence="1">The sequence shown here is derived from an EMBL/GenBank/DDBJ whole genome shotgun (WGS) entry which is preliminary data.</text>
</comment>
<keyword evidence="2" id="KW-1185">Reference proteome</keyword>
<gene>
    <name evidence="1" type="ORF">MGL_0562</name>
</gene>
<sequence length="193" mass="21201">MRCLYHIDLSQPGVSQPGVPPASLTDQGVIPVLERHGTHLRSLHLGKNEALSDATIDAIGATIECLILDFLAHVHESTWIRLWHRCTQLTSVSVRGIGMTDASLEALVRHARSLQVLNINSNDDLTPAAFYALAEARLPLKTLDVGFVRCVDDSILSMLADAMPTLKALYVFGCPRVKHFSRADITVVGREQR</sequence>
<dbReference type="SMART" id="SM00367">
    <property type="entry name" value="LRR_CC"/>
    <property type="match status" value="3"/>
</dbReference>
<evidence type="ECO:0000313" key="2">
    <source>
        <dbReference type="Proteomes" id="UP000008837"/>
    </source>
</evidence>
<dbReference type="InterPro" id="IPR001611">
    <property type="entry name" value="Leu-rich_rpt"/>
</dbReference>
<dbReference type="STRING" id="425265.A8PR06"/>
<dbReference type="InterPro" id="IPR032675">
    <property type="entry name" value="LRR_dom_sf"/>
</dbReference>
<dbReference type="InParanoid" id="A8PR06"/>
<dbReference type="RefSeq" id="XP_001732787.1">
    <property type="nucleotide sequence ID" value="XM_001732735.1"/>
</dbReference>
<dbReference type="OrthoDB" id="1924287at2759"/>
<organism evidence="1 2">
    <name type="scientific">Malassezia globosa (strain ATCC MYA-4612 / CBS 7966)</name>
    <name type="common">Dandruff-associated fungus</name>
    <dbReference type="NCBI Taxonomy" id="425265"/>
    <lineage>
        <taxon>Eukaryota</taxon>
        <taxon>Fungi</taxon>
        <taxon>Dikarya</taxon>
        <taxon>Basidiomycota</taxon>
        <taxon>Ustilaginomycotina</taxon>
        <taxon>Malasseziomycetes</taxon>
        <taxon>Malasseziales</taxon>
        <taxon>Malasseziaceae</taxon>
        <taxon>Malassezia</taxon>
    </lineage>
</organism>
<dbReference type="PANTHER" id="PTHR13318">
    <property type="entry name" value="PARTNER OF PAIRED, ISOFORM B-RELATED"/>
    <property type="match status" value="1"/>
</dbReference>
<accession>A8PR06</accession>
<evidence type="ECO:0008006" key="3">
    <source>
        <dbReference type="Google" id="ProtNLM"/>
    </source>
</evidence>
<reference evidence="1 2" key="1">
    <citation type="journal article" date="2007" name="Proc. Natl. Acad. Sci. U.S.A.">
        <title>Dandruff-associated Malassezia genomes reveal convergent and divergent virulence traits shared with plant and human fungal pathogens.</title>
        <authorList>
            <person name="Xu J."/>
            <person name="Saunders C.W."/>
            <person name="Hu P."/>
            <person name="Grant R.A."/>
            <person name="Boekhout T."/>
            <person name="Kuramae E.E."/>
            <person name="Kronstad J.W."/>
            <person name="Deangelis Y.M."/>
            <person name="Reeder N.L."/>
            <person name="Johnstone K.R."/>
            <person name="Leland M."/>
            <person name="Fieno A.M."/>
            <person name="Begley W.M."/>
            <person name="Sun Y."/>
            <person name="Lacey M.P."/>
            <person name="Chaudhary T."/>
            <person name="Keough T."/>
            <person name="Chu L."/>
            <person name="Sears R."/>
            <person name="Yuan B."/>
            <person name="Dawson T.L.Jr."/>
        </authorList>
    </citation>
    <scope>NUCLEOTIDE SEQUENCE [LARGE SCALE GENOMIC DNA]</scope>
    <source>
        <strain evidence="2">ATCC MYA-4612 / CBS 7966</strain>
    </source>
</reference>
<dbReference type="Proteomes" id="UP000008837">
    <property type="component" value="Unassembled WGS sequence"/>
</dbReference>
<dbReference type="InterPro" id="IPR006553">
    <property type="entry name" value="Leu-rich_rpt_Cys-con_subtyp"/>
</dbReference>
<dbReference type="Gene3D" id="3.80.10.10">
    <property type="entry name" value="Ribonuclease Inhibitor"/>
    <property type="match status" value="1"/>
</dbReference>
<dbReference type="GO" id="GO:0019005">
    <property type="term" value="C:SCF ubiquitin ligase complex"/>
    <property type="evidence" value="ECO:0007669"/>
    <property type="project" value="TreeGrafter"/>
</dbReference>
<dbReference type="GO" id="GO:0031146">
    <property type="term" value="P:SCF-dependent proteasomal ubiquitin-dependent protein catabolic process"/>
    <property type="evidence" value="ECO:0007669"/>
    <property type="project" value="TreeGrafter"/>
</dbReference>
<protein>
    <recommendedName>
        <fullName evidence="3">RNI-like protein</fullName>
    </recommendedName>
</protein>
<evidence type="ECO:0000313" key="1">
    <source>
        <dbReference type="EMBL" id="EDP45573.1"/>
    </source>
</evidence>
<name>A8PR06_MALGO</name>
<dbReference type="EMBL" id="AAYY01000001">
    <property type="protein sequence ID" value="EDP45573.1"/>
    <property type="molecule type" value="Genomic_DNA"/>
</dbReference>
<dbReference type="KEGG" id="mgl:MGL_0562"/>
<dbReference type="GeneID" id="5857093"/>
<dbReference type="PANTHER" id="PTHR13318:SF95">
    <property type="entry name" value="F-BOX PROTEIN YLR352W"/>
    <property type="match status" value="1"/>
</dbReference>
<dbReference type="SUPFAM" id="SSF52047">
    <property type="entry name" value="RNI-like"/>
    <property type="match status" value="1"/>
</dbReference>
<dbReference type="Pfam" id="PF13516">
    <property type="entry name" value="LRR_6"/>
    <property type="match status" value="1"/>
</dbReference>
<dbReference type="AlphaFoldDB" id="A8PR06"/>
<dbReference type="VEuPathDB" id="FungiDB:MGL_0562"/>